<organism evidence="7 8">
    <name type="scientific">Glossina brevipalpis</name>
    <dbReference type="NCBI Taxonomy" id="37001"/>
    <lineage>
        <taxon>Eukaryota</taxon>
        <taxon>Metazoa</taxon>
        <taxon>Ecdysozoa</taxon>
        <taxon>Arthropoda</taxon>
        <taxon>Hexapoda</taxon>
        <taxon>Insecta</taxon>
        <taxon>Pterygota</taxon>
        <taxon>Neoptera</taxon>
        <taxon>Endopterygota</taxon>
        <taxon>Diptera</taxon>
        <taxon>Brachycera</taxon>
        <taxon>Muscomorpha</taxon>
        <taxon>Hippoboscoidea</taxon>
        <taxon>Glossinidae</taxon>
        <taxon>Glossina</taxon>
    </lineage>
</organism>
<feature type="compositionally biased region" description="Basic and acidic residues" evidence="4">
    <location>
        <begin position="797"/>
        <end position="813"/>
    </location>
</feature>
<evidence type="ECO:0000313" key="8">
    <source>
        <dbReference type="Proteomes" id="UP000091820"/>
    </source>
</evidence>
<dbReference type="Gene3D" id="2.120.10.80">
    <property type="entry name" value="Kelch-type beta propeller"/>
    <property type="match status" value="2"/>
</dbReference>
<dbReference type="GO" id="GO:0003779">
    <property type="term" value="F:actin binding"/>
    <property type="evidence" value="ECO:0007669"/>
    <property type="project" value="UniProtKB-KW"/>
</dbReference>
<feature type="domain" description="BACK" evidence="6">
    <location>
        <begin position="251"/>
        <end position="352"/>
    </location>
</feature>
<evidence type="ECO:0000256" key="4">
    <source>
        <dbReference type="SAM" id="MobiDB-lite"/>
    </source>
</evidence>
<dbReference type="CDD" id="cd18186">
    <property type="entry name" value="BTB_POZ_ZBTB_KLHL-like"/>
    <property type="match status" value="1"/>
</dbReference>
<keyword evidence="3" id="KW-0175">Coiled coil</keyword>
<dbReference type="SMART" id="SM00875">
    <property type="entry name" value="BACK"/>
    <property type="match status" value="1"/>
</dbReference>
<dbReference type="Pfam" id="PF01344">
    <property type="entry name" value="Kelch_1"/>
    <property type="match status" value="1"/>
</dbReference>
<evidence type="ECO:0000259" key="6">
    <source>
        <dbReference type="SMART" id="SM00875"/>
    </source>
</evidence>
<dbReference type="SMART" id="SM00612">
    <property type="entry name" value="Kelch"/>
    <property type="match status" value="4"/>
</dbReference>
<dbReference type="SUPFAM" id="SSF117281">
    <property type="entry name" value="Kelch motif"/>
    <property type="match status" value="1"/>
</dbReference>
<dbReference type="SUPFAM" id="SSF50965">
    <property type="entry name" value="Galactose oxidase, central domain"/>
    <property type="match status" value="1"/>
</dbReference>
<keyword evidence="8" id="KW-1185">Reference proteome</keyword>
<dbReference type="SUPFAM" id="SSF54695">
    <property type="entry name" value="POZ domain"/>
    <property type="match status" value="1"/>
</dbReference>
<dbReference type="Gene3D" id="1.25.40.420">
    <property type="match status" value="1"/>
</dbReference>
<keyword evidence="2" id="KW-0677">Repeat</keyword>
<dbReference type="InterPro" id="IPR015915">
    <property type="entry name" value="Kelch-typ_b-propeller"/>
</dbReference>
<name>A0A1A9WFC5_9MUSC</name>
<dbReference type="Gene3D" id="3.30.710.10">
    <property type="entry name" value="Potassium Channel Kv1.1, Chain A"/>
    <property type="match status" value="1"/>
</dbReference>
<dbReference type="InterPro" id="IPR006652">
    <property type="entry name" value="Kelch_1"/>
</dbReference>
<reference evidence="8" key="1">
    <citation type="submission" date="2014-03" db="EMBL/GenBank/DDBJ databases">
        <authorList>
            <person name="Aksoy S."/>
            <person name="Warren W."/>
            <person name="Wilson R.K."/>
        </authorList>
    </citation>
    <scope>NUCLEOTIDE SEQUENCE [LARGE SCALE GENOMIC DNA]</scope>
    <source>
        <strain evidence="8">IAEA</strain>
    </source>
</reference>
<dbReference type="AlphaFoldDB" id="A0A1A9WFC5"/>
<evidence type="ECO:0000259" key="5">
    <source>
        <dbReference type="SMART" id="SM00225"/>
    </source>
</evidence>
<dbReference type="VEuPathDB" id="VectorBase:GBRI017630"/>
<evidence type="ECO:0000256" key="3">
    <source>
        <dbReference type="SAM" id="Coils"/>
    </source>
</evidence>
<feature type="region of interest" description="Disordered" evidence="4">
    <location>
        <begin position="669"/>
        <end position="725"/>
    </location>
</feature>
<protein>
    <recommendedName>
        <fullName evidence="9">BTB domain-containing protein</fullName>
    </recommendedName>
</protein>
<dbReference type="Pfam" id="PF00651">
    <property type="entry name" value="BTB"/>
    <property type="match status" value="1"/>
</dbReference>
<evidence type="ECO:0000256" key="2">
    <source>
        <dbReference type="ARBA" id="ARBA00022737"/>
    </source>
</evidence>
<feature type="region of interest" description="Disordered" evidence="4">
    <location>
        <begin position="797"/>
        <end position="822"/>
    </location>
</feature>
<dbReference type="Proteomes" id="UP000091820">
    <property type="component" value="Unassembled WGS sequence"/>
</dbReference>
<feature type="domain" description="BTB" evidence="5">
    <location>
        <begin position="152"/>
        <end position="244"/>
    </location>
</feature>
<dbReference type="PANTHER" id="PTHR22667:SF0">
    <property type="entry name" value="AT01380P-RELATED"/>
    <property type="match status" value="1"/>
</dbReference>
<dbReference type="EnsemblMetazoa" id="GBRI017630-RA">
    <property type="protein sequence ID" value="GBRI017630-PA"/>
    <property type="gene ID" value="GBRI017630"/>
</dbReference>
<evidence type="ECO:0000256" key="1">
    <source>
        <dbReference type="ARBA" id="ARBA00022441"/>
    </source>
</evidence>
<reference evidence="7" key="2">
    <citation type="submission" date="2020-05" db="UniProtKB">
        <authorList>
            <consortium name="EnsemblMetazoa"/>
        </authorList>
    </citation>
    <scope>IDENTIFICATION</scope>
    <source>
        <strain evidence="7">IAEA</strain>
    </source>
</reference>
<feature type="compositionally biased region" description="Acidic residues" evidence="4">
    <location>
        <begin position="680"/>
        <end position="718"/>
    </location>
</feature>
<sequence>MEKSVNKKSIATSIGSSISTTVTATGTTTVASPHGNDNVHNSNYLNFYTSSESLNQAKEELLKFQKQQCENFKQQYEHLKSSQNKILPPTLPLIDKKNKSVIGVSKWQLRERSLLEMGFKANEVAGWDQIEQPRKTNLYKLLKDMIDNHVNTNVQILAGGFTFNCHMIVLQCYSDFFMGCSNEILIQLPDKKITPRAFMMIYNWMLTEDPLVQREGMLELFIAANFLGIKELINQCWLCMDDDVRFRDDAAFLLYLEARTYQIETLDQLMLMRICKFFLTLVASKEFLLMSAKEVCTLLSSSTIGVNSEIEIFMSVVRWLSHNWKKRKCHILDLVKCIRFGLMPAWFLVTISKNPENPEIAHIVNHPEVNKMIHDGITYITIEFSYGKKDEDFLEFLERCQLLTPIKRQWIFDKECNYHHRLDCPSKENVTYKSFLKYLEMIQSLDKNYWRTLEIDKNAEKSFRCCTPSDSQKSATPNVSECLRKKRRDQGIQCENDFTKTSNKYFNGGNKTQNKTCSGVSSYRRIPRANPRCTPTKTIRTESEVVSSRQDVASCAYRSGNNQNDRKSHVAKQSKASECININDYPIQPQHQPQRYLQRLSKACQTKKLTNDDNHPVIFKTNETNDKKTTSGMDCCGSSNAQNIDVTSKQHVLHDNDEDVKLHIRSIIDCNDDGKNNGGEGDDADGDNDGDGDGDGDGDCDGDCDGDGDGDGDDDDDGNSVSSRKTIVNADVMNVANVAMPIGKNKEFSEKMQKLFKPAQAADGLERSVAVGYKIIVIGGVDPYCLRCKYGQQHKGKLQDSHMTSKERPKNSIDNDNNSNKNIRFPAYGDQVLIYDSSVLEWRHLSYTPFGSRHHHAAVLCNGFIYVVGGTKTVLGCTKKSSIWRFELTTLKWVFESSLPESRRDFSVIAINEESNCSHCQDKKGINRLDMGLLIIGGESIKGTALNSVWFYSTSRKIWIKKAPLNRGRYGFAAAVVNNEIWVAGGMVEESSTAMADAGDGDGAGACAGAGAEITKTNTYVITDTIEIYKLKCIHESNNDTRTCIPAMEHGMGGGGVKRCDRQWIPLKLRLRMPRLFARFCVVGNGELYLVGGLKYDKQGVPKSLSDIDNLDFCRGEWTHCGDLKWARHGHDVSVINDHCIVSVGGVSTFEKRTLKKVEKFCTHTRTCQEDLPDLFFPLSGCTVVTMNE</sequence>
<keyword evidence="1" id="KW-0880">Kelch repeat</keyword>
<evidence type="ECO:0000313" key="7">
    <source>
        <dbReference type="EnsemblMetazoa" id="GBRI017630-PA"/>
    </source>
</evidence>
<feature type="coiled-coil region" evidence="3">
    <location>
        <begin position="55"/>
        <end position="82"/>
    </location>
</feature>
<dbReference type="InterPro" id="IPR011705">
    <property type="entry name" value="BACK"/>
</dbReference>
<dbReference type="SMART" id="SM00225">
    <property type="entry name" value="BTB"/>
    <property type="match status" value="1"/>
</dbReference>
<accession>A0A1A9WFC5</accession>
<dbReference type="InterPro" id="IPR000210">
    <property type="entry name" value="BTB/POZ_dom"/>
</dbReference>
<dbReference type="Pfam" id="PF07707">
    <property type="entry name" value="BACK"/>
    <property type="match status" value="1"/>
</dbReference>
<evidence type="ECO:0008006" key="9">
    <source>
        <dbReference type="Google" id="ProtNLM"/>
    </source>
</evidence>
<dbReference type="Pfam" id="PF15881">
    <property type="entry name" value="DUF4734"/>
    <property type="match status" value="1"/>
</dbReference>
<proteinExistence type="predicted"/>
<dbReference type="STRING" id="37001.A0A1A9WFC5"/>
<dbReference type="InterPro" id="IPR011043">
    <property type="entry name" value="Gal_Oxase/kelch_b-propeller"/>
</dbReference>
<dbReference type="InterPro" id="IPR031750">
    <property type="entry name" value="DUF4734"/>
</dbReference>
<dbReference type="PANTHER" id="PTHR22667">
    <property type="entry name" value="AT01380P-RELATED"/>
    <property type="match status" value="1"/>
</dbReference>
<dbReference type="InterPro" id="IPR011333">
    <property type="entry name" value="SKP1/BTB/POZ_sf"/>
</dbReference>